<organism evidence="2 3">
    <name type="scientific">Steinernema hermaphroditum</name>
    <dbReference type="NCBI Taxonomy" id="289476"/>
    <lineage>
        <taxon>Eukaryota</taxon>
        <taxon>Metazoa</taxon>
        <taxon>Ecdysozoa</taxon>
        <taxon>Nematoda</taxon>
        <taxon>Chromadorea</taxon>
        <taxon>Rhabditida</taxon>
        <taxon>Tylenchina</taxon>
        <taxon>Panagrolaimomorpha</taxon>
        <taxon>Strongyloidoidea</taxon>
        <taxon>Steinernematidae</taxon>
        <taxon>Steinernema</taxon>
    </lineage>
</organism>
<dbReference type="AlphaFoldDB" id="A0AA39I8P3"/>
<name>A0AA39I8P3_9BILA</name>
<dbReference type="EMBL" id="JAUCMV010000002">
    <property type="protein sequence ID" value="KAK0419888.1"/>
    <property type="molecule type" value="Genomic_DNA"/>
</dbReference>
<keyword evidence="3" id="KW-1185">Reference proteome</keyword>
<evidence type="ECO:0000313" key="2">
    <source>
        <dbReference type="EMBL" id="KAK0419888.1"/>
    </source>
</evidence>
<feature type="chain" id="PRO_5041239160" evidence="1">
    <location>
        <begin position="19"/>
        <end position="78"/>
    </location>
</feature>
<evidence type="ECO:0000256" key="1">
    <source>
        <dbReference type="SAM" id="SignalP"/>
    </source>
</evidence>
<accession>A0AA39I8P3</accession>
<protein>
    <submittedName>
        <fullName evidence="2">Uncharacterized protein</fullName>
    </submittedName>
</protein>
<keyword evidence="1" id="KW-0732">Signal</keyword>
<dbReference type="Proteomes" id="UP001175271">
    <property type="component" value="Unassembled WGS sequence"/>
</dbReference>
<proteinExistence type="predicted"/>
<sequence length="78" mass="9243">MNTRILIFCIFAIGFGLATTSAPYVFPQCYWTNWKTLFQSHECKKLYYKETWIYAYPFNVIYPIIGWKQLCCPTPDAI</sequence>
<reference evidence="2" key="1">
    <citation type="submission" date="2023-06" db="EMBL/GenBank/DDBJ databases">
        <title>Genomic analysis of the entomopathogenic nematode Steinernema hermaphroditum.</title>
        <authorList>
            <person name="Schwarz E.M."/>
            <person name="Heppert J.K."/>
            <person name="Baniya A."/>
            <person name="Schwartz H.T."/>
            <person name="Tan C.-H."/>
            <person name="Antoshechkin I."/>
            <person name="Sternberg P.W."/>
            <person name="Goodrich-Blair H."/>
            <person name="Dillman A.R."/>
        </authorList>
    </citation>
    <scope>NUCLEOTIDE SEQUENCE</scope>
    <source>
        <strain evidence="2">PS9179</strain>
        <tissue evidence="2">Whole animal</tissue>
    </source>
</reference>
<comment type="caution">
    <text evidence="2">The sequence shown here is derived from an EMBL/GenBank/DDBJ whole genome shotgun (WGS) entry which is preliminary data.</text>
</comment>
<evidence type="ECO:0000313" key="3">
    <source>
        <dbReference type="Proteomes" id="UP001175271"/>
    </source>
</evidence>
<feature type="signal peptide" evidence="1">
    <location>
        <begin position="1"/>
        <end position="18"/>
    </location>
</feature>
<gene>
    <name evidence="2" type="ORF">QR680_014388</name>
</gene>